<dbReference type="RefSeq" id="WP_219875586.1">
    <property type="nucleotide sequence ID" value="NZ_JAHYXK010000001.1"/>
</dbReference>
<keyword evidence="3" id="KW-0732">Signal</keyword>
<dbReference type="PROSITE" id="PS50005">
    <property type="entry name" value="TPR"/>
    <property type="match status" value="1"/>
</dbReference>
<sequence>MRKALLLLSLLLAVLTVQAQTKIIFEGNTSDTYLMKYGSSNQTSLNNIITILDNAQVTTKGGGRPNRKPEFTVRLEQHARITDNGDQLLLQINLKNAAVTGDVSNKGFDLADVLKPEELKYKVWLLDGNNKKVKGYDQRLSLYGNNQKMLEVTIPDTAANQNYKLKVEEKQVIYTSVTENRLNERLNLVKEYFTAEAKIQRALQDVAHIRPDDVDRIDLQDRNLKEMEMLHANLKSQLGEKLDLDKNDPQRLKYKLTQLQETLQDRRRAINHTLATLDQQFFNRGLALMQRGNRSGAQVYFVKSVEANPRFAPAHVELARLDFMNGYIREASNRTRDVLTSMRVDRETEAIALELMYDISGAFISSGNTLTTRGEYHNALASFAEARELCNTIRGLRCNTTTLAEGEGRAALGVYRGLVDNGKRLLGRNDLREAERVAEEALAFQRDYDFVLSREQEATELMGQVKFQYYLQHIDLGKRYLSQQNYDAALREFEGALELESRYTFKPVQELGELAQKAAKPILLAKLTEGYEQAMQNRLSNARATASAATAMQDRYDLQSDAEVLSKYNLLRERIFTQECINTQASYDKHYQNARDLISQRKYVAADQAFMAAIKAADEMADCNVATFTAKDGRNEILAAATYQRMLEDVNRLVSSKRYTDAVALYEKGRGYYLDNGVGKYGLNHSSLFNFAKDNKQDFTAHVVGYLASIQEEKIAVQLLTSLLDRGYAKRKTKKVQEQLGKQLAVKDAGNSTWQEAKVLAAQYSQNRKDLKKLRKAYEKEVKRLAKLK</sequence>
<evidence type="ECO:0000256" key="2">
    <source>
        <dbReference type="SAM" id="Coils"/>
    </source>
</evidence>
<accession>A0ABS7CPT3</accession>
<feature type="coiled-coil region" evidence="2">
    <location>
        <begin position="761"/>
        <end position="788"/>
    </location>
</feature>
<dbReference type="InterPro" id="IPR019734">
    <property type="entry name" value="TPR_rpt"/>
</dbReference>
<dbReference type="InterPro" id="IPR011990">
    <property type="entry name" value="TPR-like_helical_dom_sf"/>
</dbReference>
<dbReference type="SMART" id="SM00028">
    <property type="entry name" value="TPR"/>
    <property type="match status" value="3"/>
</dbReference>
<evidence type="ECO:0000256" key="3">
    <source>
        <dbReference type="SAM" id="SignalP"/>
    </source>
</evidence>
<name>A0ABS7CPT3_9BACT</name>
<evidence type="ECO:0008006" key="6">
    <source>
        <dbReference type="Google" id="ProtNLM"/>
    </source>
</evidence>
<dbReference type="Gene3D" id="1.25.40.10">
    <property type="entry name" value="Tetratricopeptide repeat domain"/>
    <property type="match status" value="2"/>
</dbReference>
<organism evidence="4 5">
    <name type="scientific">Pontibacter aydingkolensis</name>
    <dbReference type="NCBI Taxonomy" id="1911536"/>
    <lineage>
        <taxon>Bacteria</taxon>
        <taxon>Pseudomonadati</taxon>
        <taxon>Bacteroidota</taxon>
        <taxon>Cytophagia</taxon>
        <taxon>Cytophagales</taxon>
        <taxon>Hymenobacteraceae</taxon>
        <taxon>Pontibacter</taxon>
    </lineage>
</organism>
<keyword evidence="5" id="KW-1185">Reference proteome</keyword>
<evidence type="ECO:0000256" key="1">
    <source>
        <dbReference type="PROSITE-ProRule" id="PRU00339"/>
    </source>
</evidence>
<evidence type="ECO:0000313" key="5">
    <source>
        <dbReference type="Proteomes" id="UP000813018"/>
    </source>
</evidence>
<dbReference type="Proteomes" id="UP000813018">
    <property type="component" value="Unassembled WGS sequence"/>
</dbReference>
<reference evidence="4 5" key="1">
    <citation type="journal article" date="2016" name="Int. J. Syst. Evol. Microbiol.">
        <title>Pontibacter aydingkolensis sp. nov., isolated from soil of a salt lake.</title>
        <authorList>
            <person name="Osman G."/>
            <person name="Zhang T."/>
            <person name="Lou K."/>
            <person name="Gao Y."/>
            <person name="Chang W."/>
            <person name="Lin Q."/>
            <person name="Yang H.M."/>
            <person name="Huo X.D."/>
            <person name="Wang N."/>
        </authorList>
    </citation>
    <scope>NUCLEOTIDE SEQUENCE [LARGE SCALE GENOMIC DNA]</scope>
    <source>
        <strain evidence="4 5">KACC 19255</strain>
    </source>
</reference>
<proteinExistence type="predicted"/>
<dbReference type="EMBL" id="JAHYXK010000001">
    <property type="protein sequence ID" value="MBW7465706.1"/>
    <property type="molecule type" value="Genomic_DNA"/>
</dbReference>
<keyword evidence="1" id="KW-0802">TPR repeat</keyword>
<keyword evidence="2" id="KW-0175">Coiled coil</keyword>
<evidence type="ECO:0000313" key="4">
    <source>
        <dbReference type="EMBL" id="MBW7465706.1"/>
    </source>
</evidence>
<feature type="repeat" description="TPR" evidence="1">
    <location>
        <begin position="470"/>
        <end position="503"/>
    </location>
</feature>
<feature type="chain" id="PRO_5045129350" description="Tetratricopeptide repeat-containing protein" evidence="3">
    <location>
        <begin position="20"/>
        <end position="789"/>
    </location>
</feature>
<feature type="signal peptide" evidence="3">
    <location>
        <begin position="1"/>
        <end position="19"/>
    </location>
</feature>
<dbReference type="SUPFAM" id="SSF48452">
    <property type="entry name" value="TPR-like"/>
    <property type="match status" value="1"/>
</dbReference>
<comment type="caution">
    <text evidence="4">The sequence shown here is derived from an EMBL/GenBank/DDBJ whole genome shotgun (WGS) entry which is preliminary data.</text>
</comment>
<gene>
    <name evidence="4" type="ORF">K0O23_01385</name>
</gene>
<protein>
    <recommendedName>
        <fullName evidence="6">Tetratricopeptide repeat-containing protein</fullName>
    </recommendedName>
</protein>